<dbReference type="AlphaFoldDB" id="A0A9P4U7J7"/>
<dbReference type="Proteomes" id="UP000799764">
    <property type="component" value="Unassembled WGS sequence"/>
</dbReference>
<protein>
    <submittedName>
        <fullName evidence="1">Uncharacterized protein</fullName>
    </submittedName>
</protein>
<organism evidence="1 2">
    <name type="scientific">Karstenula rhodostoma CBS 690.94</name>
    <dbReference type="NCBI Taxonomy" id="1392251"/>
    <lineage>
        <taxon>Eukaryota</taxon>
        <taxon>Fungi</taxon>
        <taxon>Dikarya</taxon>
        <taxon>Ascomycota</taxon>
        <taxon>Pezizomycotina</taxon>
        <taxon>Dothideomycetes</taxon>
        <taxon>Pleosporomycetidae</taxon>
        <taxon>Pleosporales</taxon>
        <taxon>Massarineae</taxon>
        <taxon>Didymosphaeriaceae</taxon>
        <taxon>Karstenula</taxon>
    </lineage>
</organism>
<keyword evidence="2" id="KW-1185">Reference proteome</keyword>
<name>A0A9P4U7J7_9PLEO</name>
<evidence type="ECO:0000313" key="1">
    <source>
        <dbReference type="EMBL" id="KAF2439911.1"/>
    </source>
</evidence>
<evidence type="ECO:0000313" key="2">
    <source>
        <dbReference type="Proteomes" id="UP000799764"/>
    </source>
</evidence>
<reference evidence="1" key="1">
    <citation type="journal article" date="2020" name="Stud. Mycol.">
        <title>101 Dothideomycetes genomes: a test case for predicting lifestyles and emergence of pathogens.</title>
        <authorList>
            <person name="Haridas S."/>
            <person name="Albert R."/>
            <person name="Binder M."/>
            <person name="Bloem J."/>
            <person name="Labutti K."/>
            <person name="Salamov A."/>
            <person name="Andreopoulos B."/>
            <person name="Baker S."/>
            <person name="Barry K."/>
            <person name="Bills G."/>
            <person name="Bluhm B."/>
            <person name="Cannon C."/>
            <person name="Castanera R."/>
            <person name="Culley D."/>
            <person name="Daum C."/>
            <person name="Ezra D."/>
            <person name="Gonzalez J."/>
            <person name="Henrissat B."/>
            <person name="Kuo A."/>
            <person name="Liang C."/>
            <person name="Lipzen A."/>
            <person name="Lutzoni F."/>
            <person name="Magnuson J."/>
            <person name="Mondo S."/>
            <person name="Nolan M."/>
            <person name="Ohm R."/>
            <person name="Pangilinan J."/>
            <person name="Park H.-J."/>
            <person name="Ramirez L."/>
            <person name="Alfaro M."/>
            <person name="Sun H."/>
            <person name="Tritt A."/>
            <person name="Yoshinaga Y."/>
            <person name="Zwiers L.-H."/>
            <person name="Turgeon B."/>
            <person name="Goodwin S."/>
            <person name="Spatafora J."/>
            <person name="Crous P."/>
            <person name="Grigoriev I."/>
        </authorList>
    </citation>
    <scope>NUCLEOTIDE SEQUENCE</scope>
    <source>
        <strain evidence="1">CBS 690.94</strain>
    </source>
</reference>
<proteinExistence type="predicted"/>
<comment type="caution">
    <text evidence="1">The sequence shown here is derived from an EMBL/GenBank/DDBJ whole genome shotgun (WGS) entry which is preliminary data.</text>
</comment>
<accession>A0A9P4U7J7</accession>
<dbReference type="EMBL" id="MU001508">
    <property type="protein sequence ID" value="KAF2439911.1"/>
    <property type="molecule type" value="Genomic_DNA"/>
</dbReference>
<sequence length="228" mass="26154">MHRHIWTTPKRTRKKCRDPLHAWYEQAPRLRTAGRGYDGAPQGARRRPSSCPCPLGNCRDLYRGSAEVRHARKETTAMWGAPRADRVAPGMRVRAARRPKAGVATWDDSRDRAALQRLRRVPGEALWRMGMRSCDSTGNLGGDISTYRGWHGRRLFVVRRRGPICRASFVASHPVDPTAPEDFSLLYVCSRNLRYMSCTRHFRLTCHLSPRPLPGRRVVAFTVLRWEL</sequence>
<gene>
    <name evidence="1" type="ORF">P171DRAFT_114512</name>
</gene>